<proteinExistence type="predicted"/>
<evidence type="ECO:0000313" key="2">
    <source>
        <dbReference type="EMBL" id="REG24223.1"/>
    </source>
</evidence>
<evidence type="ECO:0000259" key="1">
    <source>
        <dbReference type="PROSITE" id="PS51186"/>
    </source>
</evidence>
<dbReference type="InterPro" id="IPR016181">
    <property type="entry name" value="Acyl_CoA_acyltransferase"/>
</dbReference>
<feature type="domain" description="N-acetyltransferase" evidence="1">
    <location>
        <begin position="3"/>
        <end position="168"/>
    </location>
</feature>
<dbReference type="AlphaFoldDB" id="A0A3E0AWV1"/>
<dbReference type="InterPro" id="IPR000182">
    <property type="entry name" value="GNAT_dom"/>
</dbReference>
<dbReference type="PROSITE" id="PS51186">
    <property type="entry name" value="GNAT"/>
    <property type="match status" value="1"/>
</dbReference>
<keyword evidence="3" id="KW-1185">Reference proteome</keyword>
<dbReference type="SUPFAM" id="SSF55729">
    <property type="entry name" value="Acyl-CoA N-acyltransferases (Nat)"/>
    <property type="match status" value="1"/>
</dbReference>
<reference evidence="2 3" key="1">
    <citation type="submission" date="2018-08" db="EMBL/GenBank/DDBJ databases">
        <title>Genomic Encyclopedia of Type Strains, Phase IV (KMG-IV): sequencing the most valuable type-strain genomes for metagenomic binning, comparative biology and taxonomic classification.</title>
        <authorList>
            <person name="Goeker M."/>
        </authorList>
    </citation>
    <scope>NUCLEOTIDE SEQUENCE [LARGE SCALE GENOMIC DNA]</scope>
    <source>
        <strain evidence="2 3">DSM 17274</strain>
    </source>
</reference>
<comment type="caution">
    <text evidence="2">The sequence shown here is derived from an EMBL/GenBank/DDBJ whole genome shotgun (WGS) entry which is preliminary data.</text>
</comment>
<dbReference type="PANTHER" id="PTHR43415:SF3">
    <property type="entry name" value="GNAT-FAMILY ACETYLTRANSFERASE"/>
    <property type="match status" value="1"/>
</dbReference>
<dbReference type="PANTHER" id="PTHR43415">
    <property type="entry name" value="SPERMIDINE N(1)-ACETYLTRANSFERASE"/>
    <property type="match status" value="1"/>
</dbReference>
<organism evidence="2 3">
    <name type="scientific">Jeotgalicoccus halotolerans</name>
    <dbReference type="NCBI Taxonomy" id="157227"/>
    <lineage>
        <taxon>Bacteria</taxon>
        <taxon>Bacillati</taxon>
        <taxon>Bacillota</taxon>
        <taxon>Bacilli</taxon>
        <taxon>Bacillales</taxon>
        <taxon>Staphylococcaceae</taxon>
        <taxon>Jeotgalicoccus</taxon>
    </lineage>
</organism>
<dbReference type="Proteomes" id="UP000257076">
    <property type="component" value="Unassembled WGS sequence"/>
</dbReference>
<dbReference type="GO" id="GO:0016747">
    <property type="term" value="F:acyltransferase activity, transferring groups other than amino-acyl groups"/>
    <property type="evidence" value="ECO:0007669"/>
    <property type="project" value="InterPro"/>
</dbReference>
<evidence type="ECO:0000313" key="3">
    <source>
        <dbReference type="Proteomes" id="UP000257076"/>
    </source>
</evidence>
<sequence length="168" mass="18587">MAYNIRKMEVKDAASIIEHKKQVTAENPDTLATAIENRTITIEEEEATIKSLGPNDLGIVAVDGEKVIGMLNLRQDHRKKFEHIGQFGISLQAAYTGSGTGTAMVKEAVEFARNNDKLEKLILTVFANNPGAIKLYKRLGFEEEATLKKQVKLAGGYTDLVYMANFLK</sequence>
<dbReference type="Gene3D" id="3.40.630.30">
    <property type="match status" value="1"/>
</dbReference>
<protein>
    <recommendedName>
        <fullName evidence="1">N-acetyltransferase domain-containing protein</fullName>
    </recommendedName>
</protein>
<dbReference type="OrthoDB" id="7205533at2"/>
<gene>
    <name evidence="2" type="ORF">DFR63_1315</name>
</gene>
<dbReference type="RefSeq" id="WP_115885129.1">
    <property type="nucleotide sequence ID" value="NZ_CBCSHX010000003.1"/>
</dbReference>
<accession>A0A3E0AWV1</accession>
<dbReference type="EMBL" id="QUMW01000011">
    <property type="protein sequence ID" value="REG24223.1"/>
    <property type="molecule type" value="Genomic_DNA"/>
</dbReference>
<dbReference type="Pfam" id="PF00583">
    <property type="entry name" value="Acetyltransf_1"/>
    <property type="match status" value="1"/>
</dbReference>
<name>A0A3E0AWV1_9STAP</name>
<dbReference type="CDD" id="cd04301">
    <property type="entry name" value="NAT_SF"/>
    <property type="match status" value="1"/>
</dbReference>